<dbReference type="Pfam" id="PF01381">
    <property type="entry name" value="HTH_3"/>
    <property type="match status" value="1"/>
</dbReference>
<keyword evidence="2" id="KW-1133">Transmembrane helix</keyword>
<evidence type="ECO:0000259" key="3">
    <source>
        <dbReference type="PROSITE" id="PS50943"/>
    </source>
</evidence>
<dbReference type="SMART" id="SM00530">
    <property type="entry name" value="HTH_XRE"/>
    <property type="match status" value="1"/>
</dbReference>
<dbReference type="PROSITE" id="PS50943">
    <property type="entry name" value="HTH_CROC1"/>
    <property type="match status" value="1"/>
</dbReference>
<reference evidence="4" key="1">
    <citation type="submission" date="2020-07" db="EMBL/GenBank/DDBJ databases">
        <title>Genomic analysis of a strain of Sedimentibacter Hydroxybenzoicus DSM7310.</title>
        <authorList>
            <person name="Ma S."/>
        </authorList>
    </citation>
    <scope>NUCLEOTIDE SEQUENCE</scope>
    <source>
        <strain evidence="4">DSM 7310</strain>
    </source>
</reference>
<comment type="caution">
    <text evidence="4">The sequence shown here is derived from an EMBL/GenBank/DDBJ whole genome shotgun (WGS) entry which is preliminary data.</text>
</comment>
<evidence type="ECO:0000313" key="4">
    <source>
        <dbReference type="EMBL" id="NYB74996.1"/>
    </source>
</evidence>
<protein>
    <submittedName>
        <fullName evidence="4">Helix-turn-helix transcriptional regulator</fullName>
    </submittedName>
</protein>
<dbReference type="InterPro" id="IPR001387">
    <property type="entry name" value="Cro/C1-type_HTH"/>
</dbReference>
<feature type="transmembrane region" description="Helical" evidence="2">
    <location>
        <begin position="207"/>
        <end position="224"/>
    </location>
</feature>
<keyword evidence="2" id="KW-0812">Transmembrane</keyword>
<dbReference type="Proteomes" id="UP000611629">
    <property type="component" value="Unassembled WGS sequence"/>
</dbReference>
<keyword evidence="1" id="KW-0238">DNA-binding</keyword>
<feature type="transmembrane region" description="Helical" evidence="2">
    <location>
        <begin position="128"/>
        <end position="146"/>
    </location>
</feature>
<dbReference type="InterPro" id="IPR010982">
    <property type="entry name" value="Lambda_DNA-bd_dom_sf"/>
</dbReference>
<keyword evidence="5" id="KW-1185">Reference proteome</keyword>
<dbReference type="RefSeq" id="WP_179238698.1">
    <property type="nucleotide sequence ID" value="NZ_JACBNQ010000015.1"/>
</dbReference>
<keyword evidence="2" id="KW-0472">Membrane</keyword>
<gene>
    <name evidence="4" type="ORF">HZF24_12685</name>
</gene>
<dbReference type="GO" id="GO:0003677">
    <property type="term" value="F:DNA binding"/>
    <property type="evidence" value="ECO:0007669"/>
    <property type="project" value="UniProtKB-KW"/>
</dbReference>
<accession>A0A974BLE6</accession>
<dbReference type="PANTHER" id="PTHR46558">
    <property type="entry name" value="TRACRIPTIONAL REGULATORY PROTEIN-RELATED-RELATED"/>
    <property type="match status" value="1"/>
</dbReference>
<dbReference type="SUPFAM" id="SSF47413">
    <property type="entry name" value="lambda repressor-like DNA-binding domains"/>
    <property type="match status" value="1"/>
</dbReference>
<organism evidence="4 5">
    <name type="scientific">Sedimentibacter hydroxybenzoicus DSM 7310</name>
    <dbReference type="NCBI Taxonomy" id="1123245"/>
    <lineage>
        <taxon>Bacteria</taxon>
        <taxon>Bacillati</taxon>
        <taxon>Bacillota</taxon>
        <taxon>Tissierellia</taxon>
        <taxon>Sedimentibacter</taxon>
    </lineage>
</organism>
<name>A0A974BLE6_SEDHY</name>
<sequence length="234" mass="26603">MNQEKIGNFIASCRKEQGMTQVQFAEKLGITNKSVSKWETGRCLPDASLFKDICLLLNISLNELFAGERIAAENNEQKFEENLISITTEYQKRDYRVITSAYVFITIIIVSIAINISVGGAWLKGSPVMANFLLSLLCIISWFFFSKLTQEHNSFQKASFVISTIVFITSLAAFILDFLDIDSYITLIVGLPCEILFYGLRIFLNRMPIYAFAALLSLFNLLYTRKNIRRLTAK</sequence>
<evidence type="ECO:0000256" key="1">
    <source>
        <dbReference type="ARBA" id="ARBA00023125"/>
    </source>
</evidence>
<dbReference type="PANTHER" id="PTHR46558:SF4">
    <property type="entry name" value="DNA-BIDING PHAGE PROTEIN"/>
    <property type="match status" value="1"/>
</dbReference>
<dbReference type="CDD" id="cd00093">
    <property type="entry name" value="HTH_XRE"/>
    <property type="match status" value="1"/>
</dbReference>
<evidence type="ECO:0000313" key="5">
    <source>
        <dbReference type="Proteomes" id="UP000611629"/>
    </source>
</evidence>
<feature type="transmembrane region" description="Helical" evidence="2">
    <location>
        <begin position="101"/>
        <end position="122"/>
    </location>
</feature>
<dbReference type="EMBL" id="JACBNQ010000015">
    <property type="protein sequence ID" value="NYB74996.1"/>
    <property type="molecule type" value="Genomic_DNA"/>
</dbReference>
<proteinExistence type="predicted"/>
<evidence type="ECO:0000256" key="2">
    <source>
        <dbReference type="SAM" id="Phobius"/>
    </source>
</evidence>
<dbReference type="AlphaFoldDB" id="A0A974BLE6"/>
<feature type="transmembrane region" description="Helical" evidence="2">
    <location>
        <begin position="158"/>
        <end position="176"/>
    </location>
</feature>
<dbReference type="Gene3D" id="1.10.260.40">
    <property type="entry name" value="lambda repressor-like DNA-binding domains"/>
    <property type="match status" value="1"/>
</dbReference>
<feature type="domain" description="HTH cro/C1-type" evidence="3">
    <location>
        <begin position="10"/>
        <end position="64"/>
    </location>
</feature>